<proteinExistence type="predicted"/>
<sequence length="74" mass="8111">MTLIGHVDGFFGSVKIVVDGQNGQQDQKTDQKQDDGMSHFGTPFVDGFSVLIIQQEKIGSNDSPKSQFQVIQVI</sequence>
<protein>
    <submittedName>
        <fullName evidence="1">Uncharacterized protein</fullName>
    </submittedName>
</protein>
<gene>
    <name evidence="1" type="ORF">SDC9_164774</name>
</gene>
<comment type="caution">
    <text evidence="1">The sequence shown here is derived from an EMBL/GenBank/DDBJ whole genome shotgun (WGS) entry which is preliminary data.</text>
</comment>
<name>A0A645FSK2_9ZZZZ</name>
<reference evidence="1" key="1">
    <citation type="submission" date="2019-08" db="EMBL/GenBank/DDBJ databases">
        <authorList>
            <person name="Kucharzyk K."/>
            <person name="Murdoch R.W."/>
            <person name="Higgins S."/>
            <person name="Loffler F."/>
        </authorList>
    </citation>
    <scope>NUCLEOTIDE SEQUENCE</scope>
</reference>
<organism evidence="1">
    <name type="scientific">bioreactor metagenome</name>
    <dbReference type="NCBI Taxonomy" id="1076179"/>
    <lineage>
        <taxon>unclassified sequences</taxon>
        <taxon>metagenomes</taxon>
        <taxon>ecological metagenomes</taxon>
    </lineage>
</organism>
<accession>A0A645FSK2</accession>
<evidence type="ECO:0000313" key="1">
    <source>
        <dbReference type="EMBL" id="MPN17421.1"/>
    </source>
</evidence>
<dbReference type="AlphaFoldDB" id="A0A645FSK2"/>
<dbReference type="EMBL" id="VSSQ01064549">
    <property type="protein sequence ID" value="MPN17421.1"/>
    <property type="molecule type" value="Genomic_DNA"/>
</dbReference>